<comment type="caution">
    <text evidence="1">The sequence shown here is derived from an EMBL/GenBank/DDBJ whole genome shotgun (WGS) entry which is preliminary data.</text>
</comment>
<accession>A0A7J6W246</accession>
<keyword evidence="2" id="KW-1185">Reference proteome</keyword>
<feature type="non-terminal residue" evidence="1">
    <location>
        <position position="1"/>
    </location>
</feature>
<gene>
    <name evidence="1" type="ORF">FRX31_018968</name>
</gene>
<evidence type="ECO:0000313" key="1">
    <source>
        <dbReference type="EMBL" id="KAF5191446.1"/>
    </source>
</evidence>
<reference evidence="1 2" key="1">
    <citation type="submission" date="2020-06" db="EMBL/GenBank/DDBJ databases">
        <title>Transcriptomic and genomic resources for Thalictrum thalictroides and T. hernandezii: Facilitating candidate gene discovery in an emerging model plant lineage.</title>
        <authorList>
            <person name="Arias T."/>
            <person name="Riano-Pachon D.M."/>
            <person name="Di Stilio V.S."/>
        </authorList>
    </citation>
    <scope>NUCLEOTIDE SEQUENCE [LARGE SCALE GENOMIC DNA]</scope>
    <source>
        <strain evidence="2">cv. WT478/WT964</strain>
        <tissue evidence="1">Leaves</tissue>
    </source>
</reference>
<dbReference type="Proteomes" id="UP000554482">
    <property type="component" value="Unassembled WGS sequence"/>
</dbReference>
<dbReference type="PANTHER" id="PTHR31694">
    <property type="entry name" value="DESICCATION-LIKE PROTEIN"/>
    <property type="match status" value="1"/>
</dbReference>
<dbReference type="OrthoDB" id="1001765at2759"/>
<protein>
    <submittedName>
        <fullName evidence="1">Desiccation-related protein pcc13-62</fullName>
    </submittedName>
</protein>
<dbReference type="Pfam" id="PF13668">
    <property type="entry name" value="Ferritin_2"/>
    <property type="match status" value="1"/>
</dbReference>
<name>A0A7J6W246_THATH</name>
<organism evidence="1 2">
    <name type="scientific">Thalictrum thalictroides</name>
    <name type="common">Rue-anemone</name>
    <name type="synonym">Anemone thalictroides</name>
    <dbReference type="NCBI Taxonomy" id="46969"/>
    <lineage>
        <taxon>Eukaryota</taxon>
        <taxon>Viridiplantae</taxon>
        <taxon>Streptophyta</taxon>
        <taxon>Embryophyta</taxon>
        <taxon>Tracheophyta</taxon>
        <taxon>Spermatophyta</taxon>
        <taxon>Magnoliopsida</taxon>
        <taxon>Ranunculales</taxon>
        <taxon>Ranunculaceae</taxon>
        <taxon>Thalictroideae</taxon>
        <taxon>Thalictrum</taxon>
    </lineage>
</organism>
<dbReference type="AlphaFoldDB" id="A0A7J6W246"/>
<dbReference type="InterPro" id="IPR052965">
    <property type="entry name" value="Pigment-catalase-like"/>
</dbReference>
<proteinExistence type="predicted"/>
<dbReference type="EMBL" id="JABWDY010022790">
    <property type="protein sequence ID" value="KAF5191446.1"/>
    <property type="molecule type" value="Genomic_DNA"/>
</dbReference>
<dbReference type="PANTHER" id="PTHR31694:SF26">
    <property type="entry name" value="OS05G0151100 PROTEIN"/>
    <property type="match status" value="1"/>
</dbReference>
<sequence length="322" mass="35918">VLVCRPKIRKDCPRSPWIIPVNRPTNRPMVYELLVVHDRSKEYLEAEFFLYGAFGHGLDVLAPELTGGGSPPIGGERANFQDWFVRDVIIQLAYQQIGHIRAIRKLVGGFARPLMDLSATHFADLMDSAIGVPLQPSFNPYFDDTNFLLASYFLPYISFTNYVGTNPLLNSTSSRKLFSGLLGVEAGQDTIIRTILYQRALQPLFPYDYNVAEITYLLSRLRDRLGNSKSKKDDGVIVPSRDQIPGNAGMTTLGNIINADNDFTSFSRTPWEILRIVYETGSASRPGGFFPIGANGNIAHFYMHATDSNATICGIQPMSRTR</sequence>
<evidence type="ECO:0000313" key="2">
    <source>
        <dbReference type="Proteomes" id="UP000554482"/>
    </source>
</evidence>